<proteinExistence type="predicted"/>
<dbReference type="RefSeq" id="WP_281364049.1">
    <property type="nucleotide sequence ID" value="NZ_CADIKF010000016.1"/>
</dbReference>
<dbReference type="Gene3D" id="3.40.50.12780">
    <property type="entry name" value="N-terminal domain of ligase-like"/>
    <property type="match status" value="1"/>
</dbReference>
<dbReference type="InterPro" id="IPR025110">
    <property type="entry name" value="AMP-bd_C"/>
</dbReference>
<dbReference type="InterPro" id="IPR042099">
    <property type="entry name" value="ANL_N_sf"/>
</dbReference>
<dbReference type="InterPro" id="IPR050237">
    <property type="entry name" value="ATP-dep_AMP-bd_enzyme"/>
</dbReference>
<dbReference type="SUPFAM" id="SSF56801">
    <property type="entry name" value="Acetyl-CoA synthetase-like"/>
    <property type="match status" value="1"/>
</dbReference>
<evidence type="ECO:0000256" key="1">
    <source>
        <dbReference type="SAM" id="Phobius"/>
    </source>
</evidence>
<dbReference type="Gene3D" id="3.30.300.30">
    <property type="match status" value="1"/>
</dbReference>
<evidence type="ECO:0000259" key="2">
    <source>
        <dbReference type="Pfam" id="PF00501"/>
    </source>
</evidence>
<dbReference type="InterPro" id="IPR045851">
    <property type="entry name" value="AMP-bd_C_sf"/>
</dbReference>
<keyword evidence="5" id="KW-1185">Reference proteome</keyword>
<keyword evidence="1" id="KW-0472">Membrane</keyword>
<reference evidence="4 5" key="1">
    <citation type="submission" date="2020-04" db="EMBL/GenBank/DDBJ databases">
        <authorList>
            <person name="De Canck E."/>
        </authorList>
    </citation>
    <scope>NUCLEOTIDE SEQUENCE [LARGE SCALE GENOMIC DNA]</scope>
    <source>
        <strain evidence="4 5">LMG 29739</strain>
    </source>
</reference>
<keyword evidence="1" id="KW-1133">Transmembrane helix</keyword>
<dbReference type="Pfam" id="PF00501">
    <property type="entry name" value="AMP-binding"/>
    <property type="match status" value="1"/>
</dbReference>
<dbReference type="Pfam" id="PF13193">
    <property type="entry name" value="AMP-binding_C"/>
    <property type="match status" value="1"/>
</dbReference>
<evidence type="ECO:0000259" key="3">
    <source>
        <dbReference type="Pfam" id="PF13193"/>
    </source>
</evidence>
<sequence>MSSAAYSSTVRQSEIYLPIDALRRNALERPDFIVMTQGEDNWTYERFADEVRRLSRGFVKRGVKRGDRIVLHLGNSAAAAIASYAAMMIGAMVFPMNYHYAPGEVKGLIGRIQPTLYLGHGDVYGGLSQVDTSLLPVDRRFIVDGSTPDSGVKLWSTLFDTELQPWPSDEDYDAPIILVSTSGTTSEPKLVVHTQNTVQHTITAIVDVIESSGGDPAVGVDLAATPMFHSPGWLILMTAVTLGRKFVWPESREFDANAFLNAIERHRCTILIATPFGVAELIDSQRANPRDVSSLSVCYVGGDACRAELFDEFERVLGKTLLNGFALSEALGCLKGGLTNRSLQARPGAARVVDEQGNDTKPGEVGELILSGENVFKGYWKSPGVIDDVRRDGWFYTGDLVRKDEQGDIWFVSRRKEIIVRDGENIAPIEIEQRLLEHPYAADAAVAGVPDARLGERIVGFMKLTKDAGNPAPEEVLRSLSSVLAAYKIPEFLFFVDHIPRTAWGKADRRKLRAMATGYLR</sequence>
<feature type="domain" description="AMP-binding enzyme C-terminal" evidence="3">
    <location>
        <begin position="430"/>
        <end position="506"/>
    </location>
</feature>
<evidence type="ECO:0000313" key="4">
    <source>
        <dbReference type="EMBL" id="CAB3756256.1"/>
    </source>
</evidence>
<feature type="transmembrane region" description="Helical" evidence="1">
    <location>
        <begin position="69"/>
        <end position="94"/>
    </location>
</feature>
<dbReference type="InterPro" id="IPR000873">
    <property type="entry name" value="AMP-dep_synth/lig_dom"/>
</dbReference>
<dbReference type="PANTHER" id="PTHR43767">
    <property type="entry name" value="LONG-CHAIN-FATTY-ACID--COA LIGASE"/>
    <property type="match status" value="1"/>
</dbReference>
<dbReference type="EC" id="6.2.1.3" evidence="4"/>
<dbReference type="EMBL" id="CADIKF010000016">
    <property type="protein sequence ID" value="CAB3756256.1"/>
    <property type="molecule type" value="Genomic_DNA"/>
</dbReference>
<name>A0A6J5DTL6_9BURK</name>
<protein>
    <submittedName>
        <fullName evidence="4">Long-chain-fatty-acid--CoA ligase</fullName>
        <ecNumber evidence="4">6.2.1.3</ecNumber>
    </submittedName>
</protein>
<dbReference type="Proteomes" id="UP000494329">
    <property type="component" value="Unassembled WGS sequence"/>
</dbReference>
<dbReference type="CDD" id="cd04433">
    <property type="entry name" value="AFD_class_I"/>
    <property type="match status" value="1"/>
</dbReference>
<dbReference type="GO" id="GO:0004467">
    <property type="term" value="F:long-chain fatty acid-CoA ligase activity"/>
    <property type="evidence" value="ECO:0007669"/>
    <property type="project" value="UniProtKB-EC"/>
</dbReference>
<feature type="domain" description="AMP-dependent synthetase/ligase" evidence="2">
    <location>
        <begin position="23"/>
        <end position="380"/>
    </location>
</feature>
<accession>A0A6J5DTL6</accession>
<gene>
    <name evidence="4" type="primary">lcfB_6</name>
    <name evidence="4" type="ORF">LMG29739_02404</name>
</gene>
<dbReference type="PANTHER" id="PTHR43767:SF1">
    <property type="entry name" value="NONRIBOSOMAL PEPTIDE SYNTHASE PES1 (EUROFUNG)-RELATED"/>
    <property type="match status" value="1"/>
</dbReference>
<organism evidence="4 5">
    <name type="scientific">Paraburkholderia solisilvae</name>
    <dbReference type="NCBI Taxonomy" id="624376"/>
    <lineage>
        <taxon>Bacteria</taxon>
        <taxon>Pseudomonadati</taxon>
        <taxon>Pseudomonadota</taxon>
        <taxon>Betaproteobacteria</taxon>
        <taxon>Burkholderiales</taxon>
        <taxon>Burkholderiaceae</taxon>
        <taxon>Paraburkholderia</taxon>
    </lineage>
</organism>
<dbReference type="AlphaFoldDB" id="A0A6J5DTL6"/>
<keyword evidence="4" id="KW-0436">Ligase</keyword>
<keyword evidence="1" id="KW-0812">Transmembrane</keyword>
<evidence type="ECO:0000313" key="5">
    <source>
        <dbReference type="Proteomes" id="UP000494329"/>
    </source>
</evidence>